<dbReference type="EMBL" id="RQXX01000003">
    <property type="protein sequence ID" value="RVV97883.1"/>
    <property type="molecule type" value="Genomic_DNA"/>
</dbReference>
<dbReference type="GO" id="GO:0003677">
    <property type="term" value="F:DNA binding"/>
    <property type="evidence" value="ECO:0007669"/>
    <property type="project" value="UniProtKB-KW"/>
</dbReference>
<keyword evidence="3" id="KW-0238">DNA-binding</keyword>
<dbReference type="PRINTS" id="PR00039">
    <property type="entry name" value="HTHLYSR"/>
</dbReference>
<reference evidence="7 8" key="1">
    <citation type="submission" date="2018-11" db="EMBL/GenBank/DDBJ databases">
        <title>Mesobaculum littorinae gen. nov., sp. nov., isolated from Littorina scabra that represents a novel genus of the order Rhodobacteraceae.</title>
        <authorList>
            <person name="Li F."/>
        </authorList>
    </citation>
    <scope>NUCLEOTIDE SEQUENCE [LARGE SCALE GENOMIC DNA]</scope>
    <source>
        <strain evidence="7 8">M0103</strain>
    </source>
</reference>
<evidence type="ECO:0000259" key="6">
    <source>
        <dbReference type="PROSITE" id="PS50931"/>
    </source>
</evidence>
<dbReference type="AlphaFoldDB" id="A0A438AGP8"/>
<dbReference type="InterPro" id="IPR050950">
    <property type="entry name" value="HTH-type_LysR_regulators"/>
</dbReference>
<evidence type="ECO:0000256" key="4">
    <source>
        <dbReference type="ARBA" id="ARBA00023163"/>
    </source>
</evidence>
<accession>A0A438AGP8</accession>
<keyword evidence="5" id="KW-0472">Membrane</keyword>
<feature type="domain" description="HTH lysR-type" evidence="6">
    <location>
        <begin position="71"/>
        <end position="128"/>
    </location>
</feature>
<dbReference type="OrthoDB" id="9803030at2"/>
<organism evidence="7 8">
    <name type="scientific">Mesobaculum littorinae</name>
    <dbReference type="NCBI Taxonomy" id="2486419"/>
    <lineage>
        <taxon>Bacteria</taxon>
        <taxon>Pseudomonadati</taxon>
        <taxon>Pseudomonadota</taxon>
        <taxon>Alphaproteobacteria</taxon>
        <taxon>Rhodobacterales</taxon>
        <taxon>Roseobacteraceae</taxon>
        <taxon>Mesobaculum</taxon>
    </lineage>
</organism>
<sequence length="370" mass="39983">MKAKTASATVTPWSERPVGCSCDALFMMSSLRAANRPRPGRAALSGQVSQIGGPFGIVQSGPKSYRFDMSIDLRDARIVLACCREGSLGRAARALNLAQPAVTRALGKLEARLGAPLFDRTTRGVVPTIYGTALLPYAELLVTEAANAESLVRQMKGARRGVLRVGGVGSVVGTLLVAAITRMRRDHPDMRFQIVEELEDALLDSLKAGAIDLAISPEPYVDDEIALATPETFRDAVAVYARSGHPLQGARQDLAALAGADWALPPLTSPVGREWLRRFHAEGIEPRAPALTSRSVQVLKSAALAQDLLLWMPWPLMRDDAGQGRIAALDAPELAWPRAFRVYRRRKGMLPPGADHLLDAIRRQPEAVPL</sequence>
<dbReference type="InterPro" id="IPR000847">
    <property type="entry name" value="LysR_HTH_N"/>
</dbReference>
<evidence type="ECO:0000256" key="2">
    <source>
        <dbReference type="ARBA" id="ARBA00023015"/>
    </source>
</evidence>
<dbReference type="Gene3D" id="3.40.190.10">
    <property type="entry name" value="Periplasmic binding protein-like II"/>
    <property type="match status" value="2"/>
</dbReference>
<dbReference type="PANTHER" id="PTHR30419:SF8">
    <property type="entry name" value="NITROGEN ASSIMILATION TRANSCRIPTIONAL ACTIVATOR-RELATED"/>
    <property type="match status" value="1"/>
</dbReference>
<feature type="transmembrane region" description="Helical" evidence="5">
    <location>
        <begin position="161"/>
        <end position="181"/>
    </location>
</feature>
<dbReference type="PANTHER" id="PTHR30419">
    <property type="entry name" value="HTH-TYPE TRANSCRIPTIONAL REGULATOR YBHD"/>
    <property type="match status" value="1"/>
</dbReference>
<evidence type="ECO:0000313" key="7">
    <source>
        <dbReference type="EMBL" id="RVV97883.1"/>
    </source>
</evidence>
<keyword evidence="8" id="KW-1185">Reference proteome</keyword>
<dbReference type="SUPFAM" id="SSF53850">
    <property type="entry name" value="Periplasmic binding protein-like II"/>
    <property type="match status" value="1"/>
</dbReference>
<keyword evidence="5" id="KW-0812">Transmembrane</keyword>
<comment type="caution">
    <text evidence="7">The sequence shown here is derived from an EMBL/GenBank/DDBJ whole genome shotgun (WGS) entry which is preliminary data.</text>
</comment>
<dbReference type="InterPro" id="IPR036390">
    <property type="entry name" value="WH_DNA-bd_sf"/>
</dbReference>
<evidence type="ECO:0000256" key="1">
    <source>
        <dbReference type="ARBA" id="ARBA00009437"/>
    </source>
</evidence>
<dbReference type="Proteomes" id="UP000285908">
    <property type="component" value="Unassembled WGS sequence"/>
</dbReference>
<keyword evidence="5" id="KW-1133">Transmembrane helix</keyword>
<dbReference type="Pfam" id="PF03466">
    <property type="entry name" value="LysR_substrate"/>
    <property type="match status" value="1"/>
</dbReference>
<dbReference type="SUPFAM" id="SSF46785">
    <property type="entry name" value="Winged helix' DNA-binding domain"/>
    <property type="match status" value="1"/>
</dbReference>
<keyword evidence="4" id="KW-0804">Transcription</keyword>
<dbReference type="InterPro" id="IPR005119">
    <property type="entry name" value="LysR_subst-bd"/>
</dbReference>
<dbReference type="GO" id="GO:0003700">
    <property type="term" value="F:DNA-binding transcription factor activity"/>
    <property type="evidence" value="ECO:0007669"/>
    <property type="project" value="InterPro"/>
</dbReference>
<protein>
    <submittedName>
        <fullName evidence="7">LysR family transcriptional regulator</fullName>
    </submittedName>
</protein>
<evidence type="ECO:0000256" key="5">
    <source>
        <dbReference type="SAM" id="Phobius"/>
    </source>
</evidence>
<dbReference type="Gene3D" id="1.10.10.10">
    <property type="entry name" value="Winged helix-like DNA-binding domain superfamily/Winged helix DNA-binding domain"/>
    <property type="match status" value="1"/>
</dbReference>
<dbReference type="Pfam" id="PF00126">
    <property type="entry name" value="HTH_1"/>
    <property type="match status" value="1"/>
</dbReference>
<comment type="similarity">
    <text evidence="1">Belongs to the LysR transcriptional regulatory family.</text>
</comment>
<proteinExistence type="inferred from homology"/>
<keyword evidence="2" id="KW-0805">Transcription regulation</keyword>
<name>A0A438AGP8_9RHOB</name>
<dbReference type="PROSITE" id="PS50931">
    <property type="entry name" value="HTH_LYSR"/>
    <property type="match status" value="1"/>
</dbReference>
<dbReference type="GO" id="GO:0005829">
    <property type="term" value="C:cytosol"/>
    <property type="evidence" value="ECO:0007669"/>
    <property type="project" value="TreeGrafter"/>
</dbReference>
<gene>
    <name evidence="7" type="ORF">EKE94_10420</name>
</gene>
<evidence type="ECO:0000256" key="3">
    <source>
        <dbReference type="ARBA" id="ARBA00023125"/>
    </source>
</evidence>
<dbReference type="InterPro" id="IPR036388">
    <property type="entry name" value="WH-like_DNA-bd_sf"/>
</dbReference>
<evidence type="ECO:0000313" key="8">
    <source>
        <dbReference type="Proteomes" id="UP000285908"/>
    </source>
</evidence>